<evidence type="ECO:0000256" key="2">
    <source>
        <dbReference type="SAM" id="MobiDB-lite"/>
    </source>
</evidence>
<feature type="domain" description="U3 small nucleolar RNA-associated protein 20" evidence="4">
    <location>
        <begin position="1814"/>
        <end position="2030"/>
    </location>
</feature>
<dbReference type="Pfam" id="PF23099">
    <property type="entry name" value="UTP20_C"/>
    <property type="match status" value="1"/>
</dbReference>
<dbReference type="InterPro" id="IPR011989">
    <property type="entry name" value="ARM-like"/>
</dbReference>
<dbReference type="InterPro" id="IPR057525">
    <property type="entry name" value="UTP20_C"/>
</dbReference>
<organism evidence="6 7">
    <name type="scientific">Papio anubis</name>
    <name type="common">Olive baboon</name>
    <dbReference type="NCBI Taxonomy" id="9555"/>
    <lineage>
        <taxon>Eukaryota</taxon>
        <taxon>Metazoa</taxon>
        <taxon>Chordata</taxon>
        <taxon>Craniata</taxon>
        <taxon>Vertebrata</taxon>
        <taxon>Euteleostomi</taxon>
        <taxon>Mammalia</taxon>
        <taxon>Eutheria</taxon>
        <taxon>Euarchontoglires</taxon>
        <taxon>Primates</taxon>
        <taxon>Haplorrhini</taxon>
        <taxon>Catarrhini</taxon>
        <taxon>Cercopithecidae</taxon>
        <taxon>Cercopithecinae</taxon>
        <taxon>Papio</taxon>
    </lineage>
</organism>
<feature type="domain" description="U3 small nucleolar RNA-associated protein 20 C-terminal" evidence="5">
    <location>
        <begin position="2381"/>
        <end position="2646"/>
    </location>
</feature>
<dbReference type="PANTHER" id="PTHR17695">
    <property type="entry name" value="SMALL SUBUNIT PROCESSOME COMPONENT 20 HOMOLOG"/>
    <property type="match status" value="1"/>
</dbReference>
<accession>A0A096NC33</accession>
<dbReference type="Bgee" id="ENSPANG00000020388">
    <property type="expression patterns" value="Expressed in testis and 65 other cell types or tissues"/>
</dbReference>
<evidence type="ECO:0000259" key="3">
    <source>
        <dbReference type="Pfam" id="PF07539"/>
    </source>
</evidence>
<dbReference type="Proteomes" id="UP000028761">
    <property type="component" value="Chromosome 9"/>
</dbReference>
<dbReference type="FunFam" id="1.25.10.10:FF:001599">
    <property type="entry name" value="Uncharacterized protein"/>
    <property type="match status" value="1"/>
</dbReference>
<gene>
    <name evidence="6" type="primary">UTP20</name>
</gene>
<dbReference type="Pfam" id="PF20416">
    <property type="entry name" value="UTP20"/>
    <property type="match status" value="1"/>
</dbReference>
<dbReference type="HOGENOM" id="CLU_000327_0_1_1"/>
<reference evidence="6 7" key="1">
    <citation type="submission" date="2012-03" db="EMBL/GenBank/DDBJ databases">
        <title>Whole Genome Assembly of Papio anubis.</title>
        <authorList>
            <person name="Liu Y.L."/>
            <person name="Abraham K.A."/>
            <person name="Akbar H.A."/>
            <person name="Ali S.A."/>
            <person name="Anosike U.A."/>
            <person name="Aqrawi P.A."/>
            <person name="Arias F.A."/>
            <person name="Attaway T.A."/>
            <person name="Awwad R.A."/>
            <person name="Babu C.B."/>
            <person name="Bandaranaike D.B."/>
            <person name="Battles P.B."/>
            <person name="Bell A.B."/>
            <person name="Beltran B.B."/>
            <person name="Berhane-Mersha D.B."/>
            <person name="Bess C.B."/>
            <person name="Bickham C.B."/>
            <person name="Bolden T.B."/>
            <person name="Carter K.C."/>
            <person name="Chau D.C."/>
            <person name="Chavez A.C."/>
            <person name="Clerc-Blankenburg K.C."/>
            <person name="Coyle M.C."/>
            <person name="Dao M.D."/>
            <person name="Davila M.L.D."/>
            <person name="Davy-Carroll L.D."/>
            <person name="Denson S.D."/>
            <person name="Dinh H.D."/>
            <person name="Fernandez S.F."/>
            <person name="Fernando P.F."/>
            <person name="Forbes L.F."/>
            <person name="Francis C.F."/>
            <person name="Francisco L.F."/>
            <person name="Fu Q.F."/>
            <person name="Garcia-Iii R.G."/>
            <person name="Garrett T.G."/>
            <person name="Gross S.G."/>
            <person name="Gubbala S.G."/>
            <person name="Hirani K.H."/>
            <person name="Hogues M.H."/>
            <person name="Hollins B.H."/>
            <person name="Jackson L.J."/>
            <person name="Javaid M.J."/>
            <person name="Jhangiani S.J."/>
            <person name="Johnson A.J."/>
            <person name="Johnson B.J."/>
            <person name="Jones J.J."/>
            <person name="Joshi V.J."/>
            <person name="Kalu J.K."/>
            <person name="Khan N.K."/>
            <person name="Korchina V.K."/>
            <person name="Kovar C.K."/>
            <person name="Lago L.L."/>
            <person name="Lara F.L."/>
            <person name="Le T.-K.L."/>
            <person name="Lee S.L."/>
            <person name="Legall-Iii F.L."/>
            <person name="Lemon S.L."/>
            <person name="Liu J.L."/>
            <person name="Liu Y.-S.L."/>
            <person name="Liyanage D.L."/>
            <person name="Lopez J.L."/>
            <person name="Lorensuhewa L.L."/>
            <person name="Mata R.M."/>
            <person name="Mathew T.M."/>
            <person name="Mercado C.M."/>
            <person name="Mercado I.M."/>
            <person name="Morales K.M."/>
            <person name="Morgan M.M."/>
            <person name="Munidasa M.M."/>
            <person name="Ngo D.N."/>
            <person name="Nguyen L.N."/>
            <person name="Nguyen T.N."/>
            <person name="Nguyen N.N."/>
            <person name="Obregon M.O."/>
            <person name="Okwuonu G.O."/>
            <person name="Ongeri F.O."/>
            <person name="Onwere C.O."/>
            <person name="Osifeso I.O."/>
            <person name="Parra A.P."/>
            <person name="Patil S.P."/>
            <person name="Perez A.P."/>
            <person name="Perez Y.P."/>
            <person name="Pham C.P."/>
            <person name="Pu L.-L.P."/>
            <person name="Puazo M.P."/>
            <person name="Quiroz J.Q."/>
            <person name="Rouhana J.R."/>
            <person name="Ruiz M.R."/>
            <person name="Ruiz S.-J.R."/>
            <person name="Saada N.S."/>
            <person name="Santibanez J.S."/>
            <person name="Scheel M.S."/>
            <person name="Schneider B.S."/>
            <person name="Simmons D.S."/>
            <person name="Sisson I.S."/>
            <person name="Tang L.-Y.T."/>
            <person name="Thornton R.T."/>
            <person name="Tisius J.T."/>
            <person name="Toledanes G.T."/>
            <person name="Trejos Z.T."/>
            <person name="Usmani K.U."/>
            <person name="Varghese R.V."/>
            <person name="Vattathil S.V."/>
            <person name="Vee V.V."/>
            <person name="Walker D.W."/>
            <person name="Weissenberger G.W."/>
            <person name="White C.W."/>
            <person name="Williams A.W."/>
            <person name="Woodworth J.W."/>
            <person name="Wright R.W."/>
            <person name="Zhu Y.Z."/>
            <person name="Han Y.H."/>
            <person name="Newsham I.N."/>
            <person name="Nazareth L.N."/>
            <person name="Worley K.W."/>
            <person name="Muzny D.M."/>
            <person name="Rogers J.R."/>
            <person name="Gibbs R.G."/>
        </authorList>
    </citation>
    <scope>NUCLEOTIDE SEQUENCE [LARGE SCALE GENOMIC DNA]</scope>
</reference>
<name>A0A096NC33_PAPAN</name>
<dbReference type="GO" id="GO:0030686">
    <property type="term" value="C:90S preribosome"/>
    <property type="evidence" value="ECO:0007669"/>
    <property type="project" value="TreeGrafter"/>
</dbReference>
<keyword evidence="1" id="KW-0175">Coiled coil</keyword>
<dbReference type="STRING" id="9555.ENSPANP00000010347"/>
<proteinExistence type="predicted"/>
<feature type="region of interest" description="Disordered" evidence="2">
    <location>
        <begin position="1719"/>
        <end position="1760"/>
    </location>
</feature>
<feature type="coiled-coil region" evidence="1">
    <location>
        <begin position="1681"/>
        <end position="1708"/>
    </location>
</feature>
<dbReference type="PANTHER" id="PTHR17695:SF11">
    <property type="entry name" value="SMALL SUBUNIT PROCESSOME COMPONENT 20 HOMOLOG"/>
    <property type="match status" value="1"/>
</dbReference>
<reference evidence="6" key="2">
    <citation type="submission" date="2025-08" db="UniProtKB">
        <authorList>
            <consortium name="Ensembl"/>
        </authorList>
    </citation>
    <scope>IDENTIFICATION</scope>
</reference>
<evidence type="ECO:0000313" key="6">
    <source>
        <dbReference type="Ensembl" id="ENSPANP00000010347.2"/>
    </source>
</evidence>
<feature type="domain" description="U3 small nucleolar RNA-associated protein 20 N-terminal" evidence="3">
    <location>
        <begin position="910"/>
        <end position="1533"/>
    </location>
</feature>
<dbReference type="GeneTree" id="ENSGT00390000016813"/>
<dbReference type="InterPro" id="IPR011430">
    <property type="entry name" value="UTP20_N"/>
</dbReference>
<feature type="region of interest" description="Disordered" evidence="2">
    <location>
        <begin position="880"/>
        <end position="907"/>
    </location>
</feature>
<dbReference type="InterPro" id="IPR052575">
    <property type="entry name" value="SSU_processome_comp_20"/>
</dbReference>
<protein>
    <submittedName>
        <fullName evidence="6">UTP20 small subunit processome component</fullName>
    </submittedName>
</protein>
<dbReference type="InterPro" id="IPR016024">
    <property type="entry name" value="ARM-type_fold"/>
</dbReference>
<sequence>MKTKPVSHKTENTYRFLTFAERLGNVNIDIIHRIDRTASYEEEVETYFFEGLLKWRELNLTEHFGKFYKEVIDKCQSFNQLVYHQNEIVQSLKTHLQVKNSFAYQPLLDLVVQLARDLQMDFYPHFPEFFLTITSILETQDTELLEWAFTSLSYLYKYLWRLMVKDMSNIYSMYSTLLAHKKLHIRNFAAESFTFLMRKVSDKNALFNLMFLDLDKHPEKVEGVGQLLFEMCKGVRNMFHSCTGQAVKLILQKLGPVTETEIQLPWTLIGETLKNMVKSTVSYISKEHFGTFFECLQESLLDLHTKVTKTNCCESSEQIKRLLETYLILVKHGSGTKITMPADICKVLSQTLQVASLSTSCCKTLLDVISALILGENVSLPETLIKETIEKIFESRFEKHLIFSFSEVMFAMKQFEQLFLPSFLSYIVNCFLIDDAVVKDAALAILAKLILNKAAPPTAGSMAIEKYPLTFSPQMVGSYIKQKKTRSKGRNKQFPVLDHLLSIIKLPPNKDTIYLSQSWAALVVLPHIRPLEKEKVIPLVTCFVEALFMTVDKGSFGKGNLFVLCQAVNTLLSLEESSELLHLVPVEHVKNLVLTFPLEPSVLLLADLYYQRLSLCGCKGPLSQEALMELFPKLQANISTGVSKIRLLTIRILNHFDVQLPELIEDDGLSERQSVFAILRQAELVPATVNDYREKLLHLRKLRHDVVQAAVPDGPLQEVPLRYLLGMLYINFSALWDPVIELISSHAHEMENKQFWKVYYEHLEKAATHAEKELQNDMTDEKSIGDESWEQTQEGDVGALYHEQLALKTDCRERLDHTNFRFLLWRALTKFPERVEPRSRELSPLFLRFINNEYYPADLQVAPTQDLRRKGKGMVAEEIEEEPAAGDDEELEEETVPQDESSQKKKTRRAAAKQLIAHLQVFSKFSNPRALYLESKLYELYLQLLLHQDQMVQKITLDCIMTYKHPHILPYRENLQRLLEDRSFKEEIVHFSISEDNTVVKTAHRADLFPILMRILYGRMKNKTGSKTQGKSASGTRMAIVLRFLAGTQPEEIQIFLDLLFEPVRHFKNGECHSAVIQAVEDLDLSEVLPLGRQHGILNSLEIVLKNINHLISAYLPKILQILLCMTATVSHILDQREKIQLRFINPLKNLRRLGIKMVTDIFLDWESYQFRTEEIDAVFHGAVWPQISRLGSESQYSPTPLLKLISIWSRNARYFPLLAKQKPGHPECDILTNVFALLSAKNLSDATATIVMDIVDDLLNLPDFEPTESVLNLLVTGCVYPGIAENIDESITIGGRLILPHVPAILQYLSKTTISAEKVKKKKNRAQVSKELGILSKISKFMKDKEQSSLLITLLLPFLHRGNIAEDTEVDILVTVQNLLKHCVDPTSFLKPIAKLFSVIKNKLSRKLLCTVFETLSDFESGLKYITDVVKLNAFDQRHLDDINFDLRFETFQTITSYIKEMQIVDVNYLIPVMHNCFYNLELGDMSLSDNASMCLMSIIKKLAALNITEKDYREIIHRSLLEKLRKGLKSQTESIQQDYTTILSCLIQTFPNQLEFKDLVQLTHYHDPEMDFFENMKHIQIHRRARALKKLAKQLMEGKVVLSSKSLQNYIMPYAMTPIFDEKMLKHENITIAATEVIGAICKHLSWSAYMYYLKHFIHVLQTGQINQKLGVSLLVIVLEAFHFDHKTLEEQMEKIENEENAIEAIELPEPEAMELEHVDEEEKENTCKSLSDHEQPGTPDPADSGGTSAKESECITKPVSFLPQNKEELERTIKNIQGTITGDILPRLHKCLASTTKREEEHKLIKSKVVNDEEVVRVPLAFAMVKLMQSLPQEVMEANLPSILLKVCALLKNRAQEIRDIARSTLAKIIEDLGVHFLQYVLKELQTTLVRGYQVHVLTFTVHMLLQGLTSKLQVGDLDSCLDIMIEIFNHELFGAVAEEKEVKQILSKVMEARRSKSYDSYEILGKFVGKDQVTKLILPLKEILQNTTSLKLARKVHETLRRITVGLIVNQEMTAESILLLSYGLISENLPLLTEKEKNPGAPAPDPRLPPQSCLLLPPTPVRGGQKAVVSRKTNMHIFIESGLRLLHLSLKTSKIKSSSEHVLEMLDPFVSLLIDCLGSMDVKVITGALQCLIWVLRFPLPSIETKAEQLTKHLFLLLKDYAKLGAARGQNFHLVVNCFKCVTILVKKVKSYQITEKQLQVLLAYAEEDIYDTSRQATAFGLLKAILSRKLLVPEIDDVMRKVSKLAVSAQSEPARVQCRQVFLKYILDYPLGDKLRPNLEFMLAQLNYEHETGRESTLEMIAYLFDTFPQGLLHENCGMFFIPLCLMTINDDSATCKKMASMTIKSLLGKISLEKKDWLFDMVTTWFGAKKRLNRQLAALICGLFVESEGVDFEKRLGTVLPVIEKEIDPENFKDIMEETEEKAADRLLFNFLTLITKLIKECNIIQFTKPAETLSKIWSHVHSHLRHPHNWVWLTAAQIFGLLFASCQPEELIQKWNTKKTKRNLPEPVAMKFLASDLDQKMKSISLASCHQLHSKFLDQSLGEQVVKNLLFVAKVLYLLEPYCEDKQSKIKEDLEEQEALGDGVACADEKAESDGEEKEEVKEELGRPATLLWLIQKLSRIAKLEAAYSPRNLLKRTCRETRILFAIV</sequence>
<dbReference type="GO" id="GO:0032040">
    <property type="term" value="C:small-subunit processome"/>
    <property type="evidence" value="ECO:0007669"/>
    <property type="project" value="TreeGrafter"/>
</dbReference>
<feature type="compositionally biased region" description="Basic and acidic residues" evidence="2">
    <location>
        <begin position="1727"/>
        <end position="1738"/>
    </location>
</feature>
<evidence type="ECO:0000256" key="1">
    <source>
        <dbReference type="SAM" id="Coils"/>
    </source>
</evidence>
<reference evidence="6" key="3">
    <citation type="submission" date="2025-09" db="UniProtKB">
        <authorList>
            <consortium name="Ensembl"/>
        </authorList>
    </citation>
    <scope>IDENTIFICATION</scope>
</reference>
<dbReference type="Ensembl" id="ENSPANT00000004811.4">
    <property type="protein sequence ID" value="ENSPANP00000010347.2"/>
    <property type="gene ID" value="ENSPANG00000020388.4"/>
</dbReference>
<evidence type="ECO:0000259" key="4">
    <source>
        <dbReference type="Pfam" id="PF20416"/>
    </source>
</evidence>
<evidence type="ECO:0000313" key="7">
    <source>
        <dbReference type="Proteomes" id="UP000028761"/>
    </source>
</evidence>
<dbReference type="ExpressionAtlas" id="A0A096NC33">
    <property type="expression patterns" value="baseline"/>
</dbReference>
<dbReference type="eggNOG" id="KOG1823">
    <property type="taxonomic scope" value="Eukaryota"/>
</dbReference>
<evidence type="ECO:0000259" key="5">
    <source>
        <dbReference type="Pfam" id="PF23099"/>
    </source>
</evidence>
<dbReference type="SUPFAM" id="SSF48371">
    <property type="entry name" value="ARM repeat"/>
    <property type="match status" value="3"/>
</dbReference>
<keyword evidence="7" id="KW-1185">Reference proteome</keyword>
<feature type="compositionally biased region" description="Acidic residues" evidence="2">
    <location>
        <begin position="880"/>
        <end position="897"/>
    </location>
</feature>
<dbReference type="Pfam" id="PF07539">
    <property type="entry name" value="UTP20_N"/>
    <property type="match status" value="1"/>
</dbReference>
<dbReference type="InterPro" id="IPR046523">
    <property type="entry name" value="UTP20_dom"/>
</dbReference>
<dbReference type="Gene3D" id="1.25.10.10">
    <property type="entry name" value="Leucine-rich Repeat Variant"/>
    <property type="match status" value="2"/>
</dbReference>